<feature type="compositionally biased region" description="Polar residues" evidence="6">
    <location>
        <begin position="476"/>
        <end position="493"/>
    </location>
</feature>
<proteinExistence type="predicted"/>
<evidence type="ECO:0000313" key="10">
    <source>
        <dbReference type="Proteomes" id="UP000050795"/>
    </source>
</evidence>
<dbReference type="InterPro" id="IPR022735">
    <property type="entry name" value="bMERB_dom"/>
</dbReference>
<evidence type="ECO:0008006" key="12">
    <source>
        <dbReference type="Google" id="ProtNLM"/>
    </source>
</evidence>
<protein>
    <recommendedName>
        <fullName evidence="12">EH domain-binding protein 1</fullName>
    </recommendedName>
</protein>
<name>A0AA85JUI1_TRIRE</name>
<feature type="region of interest" description="Disordered" evidence="6">
    <location>
        <begin position="252"/>
        <end position="288"/>
    </location>
</feature>
<dbReference type="InterPro" id="IPR036872">
    <property type="entry name" value="CH_dom_sf"/>
</dbReference>
<feature type="domain" description="BMERB" evidence="9">
    <location>
        <begin position="713"/>
        <end position="864"/>
    </location>
</feature>
<sequence>MSVWRRLQRVGKKAAKFQITASLHELNIECSRQYHPGSLVLVWSRRSRRYSSKAFEPTKTSDDSNSFKYVWSMPENVEFVTTLYRSEKVIQYEEKEWICQIEDVGPKGTGLLSGSATSSRRRVLATRQIDLAEFASNLPVQTNLKVVMRLASKKLTSAIVLLTLNSMIIKEGDATDEDMISIASLMSLSRTGSFNVGSSLTINDFGGISAFSPMTSRITVTDDSNSHSYSNSSFHTDLSELTAKLQALERRQIDPLEESPVKTDGNFMNSTSDSTNSKVTSNDSKNQASLQPACDDILAKPVNNNSFIKTASNSSELKAMSTQSRYDLLVWCQKVTKDYDNIQIIDLTTSFQNGLALCAILHHFFPDRIDYDSLSPDNPSQNCRLAFDVASKLGVPRMLDPSEVVSKTRPPDLLSMMTYLHQIRTLCCDEQTKKNNSASTCSNNDGSLFSGVIEHCFAKVTKPTAVVIEEKKKNTTESITSQTTNNHPEQINDSTDEKLNGTEENLNHHADKPVTSTPIKKKIPLMNYEHMLAKARSLLQQSRSNYLAPTSRPDALPPLAHPRKPHPISGSLTAIHSTDEHFNRNSIDEGNLTNTADGQNHRFNDAKLSTSTICIPNTDASLNSNSKSFRFSTSNIFPTLGKPQSSVDASFSPEQMKVRRLRLSQMNLFASGRGSGAPVPIRIGEHRLDCKSDNQCHIPNSNKNQASTVVNNNPPVNTDLSISNYINNEQAELEEAQKQLDKEAADLEKRLRQQMAREPGTALEEELLRRWFLLVNKKNALIRRGIQLNIMEKEDDLKKKMHMLQDELRSILSVEEYLKTDSDRRREDLLLRDLVRLVNERDDMIQELDLHEKALAEELELEQNTNMISPRRRRIDKSCVLQ</sequence>
<evidence type="ECO:0000256" key="3">
    <source>
        <dbReference type="ARBA" id="ARBA00022753"/>
    </source>
</evidence>
<dbReference type="InterPro" id="IPR001715">
    <property type="entry name" value="CH_dom"/>
</dbReference>
<evidence type="ECO:0000259" key="7">
    <source>
        <dbReference type="PROSITE" id="PS50021"/>
    </source>
</evidence>
<evidence type="ECO:0000259" key="9">
    <source>
        <dbReference type="PROSITE" id="PS51848"/>
    </source>
</evidence>
<feature type="coiled-coil region" evidence="5">
    <location>
        <begin position="726"/>
        <end position="757"/>
    </location>
</feature>
<dbReference type="InterPro" id="IPR050540">
    <property type="entry name" value="F-actin_Monoox_Mical"/>
</dbReference>
<feature type="region of interest" description="Disordered" evidence="6">
    <location>
        <begin position="475"/>
        <end position="501"/>
    </location>
</feature>
<dbReference type="Pfam" id="PF00307">
    <property type="entry name" value="CH"/>
    <property type="match status" value="1"/>
</dbReference>
<dbReference type="SMART" id="SM01203">
    <property type="entry name" value="DUF3585"/>
    <property type="match status" value="1"/>
</dbReference>
<feature type="compositionally biased region" description="Polar residues" evidence="6">
    <location>
        <begin position="266"/>
        <end position="288"/>
    </location>
</feature>
<dbReference type="Gene3D" id="1.10.418.10">
    <property type="entry name" value="Calponin-like domain"/>
    <property type="match status" value="1"/>
</dbReference>
<keyword evidence="10" id="KW-1185">Reference proteome</keyword>
<dbReference type="Pfam" id="PF12130">
    <property type="entry name" value="bMERB_dom"/>
    <property type="match status" value="1"/>
</dbReference>
<feature type="domain" description="C2 NT-type" evidence="8">
    <location>
        <begin position="7"/>
        <end position="168"/>
    </location>
</feature>
<dbReference type="PANTHER" id="PTHR23167:SF46">
    <property type="entry name" value="EPS15 HOMOLOGY DOMAIN CONTAINING PROTEIN-BINDING PROTEIN 1, ISOFORM F"/>
    <property type="match status" value="1"/>
</dbReference>
<dbReference type="PANTHER" id="PTHR23167">
    <property type="entry name" value="CALPONIN HOMOLOGY DOMAIN-CONTAINING PROTEIN DDB_G0272472-RELATED"/>
    <property type="match status" value="1"/>
</dbReference>
<dbReference type="FunFam" id="1.10.418.10:FF:000023">
    <property type="entry name" value="EH domain-binding protein 1 isoform X1"/>
    <property type="match status" value="1"/>
</dbReference>
<evidence type="ECO:0000256" key="5">
    <source>
        <dbReference type="SAM" id="Coils"/>
    </source>
</evidence>
<keyword evidence="2" id="KW-0597">Phosphoprotein</keyword>
<dbReference type="SMART" id="SM00033">
    <property type="entry name" value="CH"/>
    <property type="match status" value="1"/>
</dbReference>
<feature type="domain" description="Calponin-homology (CH)" evidence="7">
    <location>
        <begin position="322"/>
        <end position="428"/>
    </location>
</feature>
<evidence type="ECO:0000256" key="1">
    <source>
        <dbReference type="ARBA" id="ARBA00004177"/>
    </source>
</evidence>
<comment type="subcellular location">
    <subcellularLocation>
        <location evidence="1">Endosome</location>
    </subcellularLocation>
</comment>
<keyword evidence="3" id="KW-0967">Endosome</keyword>
<dbReference type="SUPFAM" id="SSF47576">
    <property type="entry name" value="Calponin-homology domain, CH-domain"/>
    <property type="match status" value="1"/>
</dbReference>
<dbReference type="PROSITE" id="PS51848">
    <property type="entry name" value="BMERB"/>
    <property type="match status" value="1"/>
</dbReference>
<accession>A0AA85JUI1</accession>
<reference evidence="11" key="2">
    <citation type="submission" date="2023-11" db="UniProtKB">
        <authorList>
            <consortium name="WormBaseParasite"/>
        </authorList>
    </citation>
    <scope>IDENTIFICATION</scope>
</reference>
<evidence type="ECO:0000313" key="11">
    <source>
        <dbReference type="WBParaSite" id="TREG1_51730.1"/>
    </source>
</evidence>
<dbReference type="WBParaSite" id="TREG1_51730.1">
    <property type="protein sequence ID" value="TREG1_51730.1"/>
    <property type="gene ID" value="TREG1_51730"/>
</dbReference>
<keyword evidence="4 5" id="KW-0175">Coiled coil</keyword>
<dbReference type="PROSITE" id="PS50021">
    <property type="entry name" value="CH"/>
    <property type="match status" value="1"/>
</dbReference>
<dbReference type="GO" id="GO:0005768">
    <property type="term" value="C:endosome"/>
    <property type="evidence" value="ECO:0007669"/>
    <property type="project" value="UniProtKB-SubCell"/>
</dbReference>
<dbReference type="Pfam" id="PF10358">
    <property type="entry name" value="NT-C2"/>
    <property type="match status" value="1"/>
</dbReference>
<organism evidence="10 11">
    <name type="scientific">Trichobilharzia regenti</name>
    <name type="common">Nasal bird schistosome</name>
    <dbReference type="NCBI Taxonomy" id="157069"/>
    <lineage>
        <taxon>Eukaryota</taxon>
        <taxon>Metazoa</taxon>
        <taxon>Spiralia</taxon>
        <taxon>Lophotrochozoa</taxon>
        <taxon>Platyhelminthes</taxon>
        <taxon>Trematoda</taxon>
        <taxon>Digenea</taxon>
        <taxon>Strigeidida</taxon>
        <taxon>Schistosomatoidea</taxon>
        <taxon>Schistosomatidae</taxon>
        <taxon>Trichobilharzia</taxon>
    </lineage>
</organism>
<reference evidence="10" key="1">
    <citation type="submission" date="2022-06" db="EMBL/GenBank/DDBJ databases">
        <authorList>
            <person name="Berger JAMES D."/>
            <person name="Berger JAMES D."/>
        </authorList>
    </citation>
    <scope>NUCLEOTIDE SEQUENCE [LARGE SCALE GENOMIC DNA]</scope>
</reference>
<evidence type="ECO:0000256" key="4">
    <source>
        <dbReference type="ARBA" id="ARBA00023054"/>
    </source>
</evidence>
<dbReference type="AlphaFoldDB" id="A0AA85JUI1"/>
<evidence type="ECO:0000259" key="8">
    <source>
        <dbReference type="PROSITE" id="PS51840"/>
    </source>
</evidence>
<dbReference type="PROSITE" id="PS51840">
    <property type="entry name" value="C2_NT"/>
    <property type="match status" value="1"/>
</dbReference>
<dbReference type="Proteomes" id="UP000050795">
    <property type="component" value="Unassembled WGS sequence"/>
</dbReference>
<evidence type="ECO:0000256" key="6">
    <source>
        <dbReference type="SAM" id="MobiDB-lite"/>
    </source>
</evidence>
<evidence type="ECO:0000256" key="2">
    <source>
        <dbReference type="ARBA" id="ARBA00022553"/>
    </source>
</evidence>
<dbReference type="InterPro" id="IPR019448">
    <property type="entry name" value="NT-C2"/>
</dbReference>